<dbReference type="CDD" id="cd00096">
    <property type="entry name" value="Ig"/>
    <property type="match status" value="1"/>
</dbReference>
<keyword evidence="2" id="KW-0393">Immunoglobulin domain</keyword>
<dbReference type="PANTHER" id="PTHR14340:SF9">
    <property type="entry name" value="FIBRONECTIN TYPE-III DOMAIN-CONTAINING PROTEIN"/>
    <property type="match status" value="1"/>
</dbReference>
<evidence type="ECO:0000256" key="2">
    <source>
        <dbReference type="ARBA" id="ARBA00023319"/>
    </source>
</evidence>
<dbReference type="Gene3D" id="2.60.40.10">
    <property type="entry name" value="Immunoglobulins"/>
    <property type="match status" value="2"/>
</dbReference>
<dbReference type="SMART" id="SM00408">
    <property type="entry name" value="IGc2"/>
    <property type="match status" value="1"/>
</dbReference>
<dbReference type="InterPro" id="IPR003598">
    <property type="entry name" value="Ig_sub2"/>
</dbReference>
<dbReference type="InterPro" id="IPR036116">
    <property type="entry name" value="FN3_sf"/>
</dbReference>
<accession>A0A665TCI0</accession>
<reference evidence="5" key="3">
    <citation type="submission" date="2025-09" db="UniProtKB">
        <authorList>
            <consortium name="Ensembl"/>
        </authorList>
    </citation>
    <scope>IDENTIFICATION</scope>
</reference>
<dbReference type="InterPro" id="IPR013098">
    <property type="entry name" value="Ig_I-set"/>
</dbReference>
<dbReference type="InterPro" id="IPR036179">
    <property type="entry name" value="Ig-like_dom_sf"/>
</dbReference>
<dbReference type="GO" id="GO:0055013">
    <property type="term" value="P:cardiac muscle cell development"/>
    <property type="evidence" value="ECO:0007669"/>
    <property type="project" value="UniProtKB-ARBA"/>
</dbReference>
<reference evidence="5" key="2">
    <citation type="submission" date="2025-08" db="UniProtKB">
        <authorList>
            <consortium name="Ensembl"/>
        </authorList>
    </citation>
    <scope>IDENTIFICATION</scope>
</reference>
<dbReference type="SMART" id="SM00409">
    <property type="entry name" value="IG"/>
    <property type="match status" value="1"/>
</dbReference>
<feature type="domain" description="Ig-like" evidence="3">
    <location>
        <begin position="150"/>
        <end position="239"/>
    </location>
</feature>
<dbReference type="PANTHER" id="PTHR14340">
    <property type="entry name" value="MICROFIBRIL-ASSOCIATED GLYCOPROTEIN 3"/>
    <property type="match status" value="1"/>
</dbReference>
<evidence type="ECO:0000259" key="4">
    <source>
        <dbReference type="PROSITE" id="PS50853"/>
    </source>
</evidence>
<dbReference type="SUPFAM" id="SSF48726">
    <property type="entry name" value="Immunoglobulin"/>
    <property type="match status" value="1"/>
</dbReference>
<dbReference type="PROSITE" id="PS50835">
    <property type="entry name" value="IG_LIKE"/>
    <property type="match status" value="1"/>
</dbReference>
<evidence type="ECO:0000313" key="5">
    <source>
        <dbReference type="Ensembl" id="ENSENLP00000004633.1"/>
    </source>
</evidence>
<dbReference type="GO" id="GO:0003007">
    <property type="term" value="P:heart morphogenesis"/>
    <property type="evidence" value="ECO:0007669"/>
    <property type="project" value="UniProtKB-ARBA"/>
</dbReference>
<sequence>MMQSGQTMENMLLLPRTVVDKHRPQFLSMSWIHQDLSKTPVLAVDPIEKPGEPTDFHISEIGKTFCFLKWKKPDYDGGSRNLGYHVEKKPKEAEEWERLHKGAIKETHFMADRCIENQIYQFRVQTKNEGGESNWVTTAETLVKELLVEPEIKIKLDGTLVVKAGDSIPIECTLTGSSPMDVVWHKDNIAVSSEGIYVIKCERNKYSLHIKSLELTDAGVFLCKASNSVGTATFTTELKVINKPNFVKTIEPVSAAINDLLRLESQVDEDTGVTVTWTRDGKKVHQTPDLCQENGS</sequence>
<dbReference type="Pfam" id="PF00041">
    <property type="entry name" value="fn3"/>
    <property type="match status" value="1"/>
</dbReference>
<keyword evidence="6" id="KW-1185">Reference proteome</keyword>
<dbReference type="InterPro" id="IPR003961">
    <property type="entry name" value="FN3_dom"/>
</dbReference>
<dbReference type="Proteomes" id="UP000472264">
    <property type="component" value="Chromosome 21"/>
</dbReference>
<proteinExistence type="predicted"/>
<dbReference type="Ensembl" id="ENSENLT00000004888.1">
    <property type="protein sequence ID" value="ENSENLP00000004633.1"/>
    <property type="gene ID" value="ENSENLG00000002330.1"/>
</dbReference>
<dbReference type="Pfam" id="PF07679">
    <property type="entry name" value="I-set"/>
    <property type="match status" value="1"/>
</dbReference>
<dbReference type="InterPro" id="IPR013783">
    <property type="entry name" value="Ig-like_fold"/>
</dbReference>
<dbReference type="AlphaFoldDB" id="A0A665TCI0"/>
<feature type="domain" description="Fibronectin type-III" evidence="4">
    <location>
        <begin position="52"/>
        <end position="146"/>
    </location>
</feature>
<dbReference type="SMART" id="SM00060">
    <property type="entry name" value="FN3"/>
    <property type="match status" value="1"/>
</dbReference>
<evidence type="ECO:0000313" key="6">
    <source>
        <dbReference type="Proteomes" id="UP000472264"/>
    </source>
</evidence>
<reference evidence="5" key="1">
    <citation type="submission" date="2021-04" db="EMBL/GenBank/DDBJ databases">
        <authorList>
            <consortium name="Wellcome Sanger Institute Data Sharing"/>
        </authorList>
    </citation>
    <scope>NUCLEOTIDE SEQUENCE [LARGE SCALE GENOMIC DNA]</scope>
</reference>
<protein>
    <submittedName>
        <fullName evidence="5">Uncharacterized protein</fullName>
    </submittedName>
</protein>
<dbReference type="CDD" id="cd00063">
    <property type="entry name" value="FN3"/>
    <property type="match status" value="1"/>
</dbReference>
<keyword evidence="1" id="KW-0677">Repeat</keyword>
<name>A0A665TCI0_ECHNA</name>
<dbReference type="SUPFAM" id="SSF49265">
    <property type="entry name" value="Fibronectin type III"/>
    <property type="match status" value="1"/>
</dbReference>
<evidence type="ECO:0000256" key="1">
    <source>
        <dbReference type="ARBA" id="ARBA00022737"/>
    </source>
</evidence>
<dbReference type="InterPro" id="IPR007110">
    <property type="entry name" value="Ig-like_dom"/>
</dbReference>
<dbReference type="InterPro" id="IPR003599">
    <property type="entry name" value="Ig_sub"/>
</dbReference>
<dbReference type="PROSITE" id="PS50853">
    <property type="entry name" value="FN3"/>
    <property type="match status" value="1"/>
</dbReference>
<evidence type="ECO:0000259" key="3">
    <source>
        <dbReference type="PROSITE" id="PS50835"/>
    </source>
</evidence>
<dbReference type="FunFam" id="2.60.40.10:FF:000107">
    <property type="entry name" value="Myosin, light chain kinase a"/>
    <property type="match status" value="1"/>
</dbReference>
<organism evidence="5 6">
    <name type="scientific">Echeneis naucrates</name>
    <name type="common">Live sharksucker</name>
    <dbReference type="NCBI Taxonomy" id="173247"/>
    <lineage>
        <taxon>Eukaryota</taxon>
        <taxon>Metazoa</taxon>
        <taxon>Chordata</taxon>
        <taxon>Craniata</taxon>
        <taxon>Vertebrata</taxon>
        <taxon>Euteleostomi</taxon>
        <taxon>Actinopterygii</taxon>
        <taxon>Neopterygii</taxon>
        <taxon>Teleostei</taxon>
        <taxon>Neoteleostei</taxon>
        <taxon>Acanthomorphata</taxon>
        <taxon>Carangaria</taxon>
        <taxon>Carangiformes</taxon>
        <taxon>Echeneidae</taxon>
        <taxon>Echeneis</taxon>
    </lineage>
</organism>